<name>A0A533I896_PARDE</name>
<organism evidence="2 3">
    <name type="scientific">Paracoccus denitrificans</name>
    <dbReference type="NCBI Taxonomy" id="266"/>
    <lineage>
        <taxon>Bacteria</taxon>
        <taxon>Pseudomonadati</taxon>
        <taxon>Pseudomonadota</taxon>
        <taxon>Alphaproteobacteria</taxon>
        <taxon>Rhodobacterales</taxon>
        <taxon>Paracoccaceae</taxon>
        <taxon>Paracoccus</taxon>
    </lineage>
</organism>
<evidence type="ECO:0000256" key="1">
    <source>
        <dbReference type="SAM" id="Phobius"/>
    </source>
</evidence>
<feature type="transmembrane region" description="Helical" evidence="1">
    <location>
        <begin position="27"/>
        <end position="47"/>
    </location>
</feature>
<reference evidence="2 3" key="1">
    <citation type="journal article" date="2017" name="Nat. Commun.">
        <title>In situ click chemistry generation of cyclooxygenase-2 inhibitors.</title>
        <authorList>
            <person name="Bhardwaj A."/>
            <person name="Kaur J."/>
            <person name="Wuest M."/>
            <person name="Wuest F."/>
        </authorList>
    </citation>
    <scope>NUCLEOTIDE SEQUENCE [LARGE SCALE GENOMIC DNA]</scope>
    <source>
        <strain evidence="2">S2_012_000_R3_94</strain>
    </source>
</reference>
<dbReference type="Proteomes" id="UP000315344">
    <property type="component" value="Unassembled WGS sequence"/>
</dbReference>
<gene>
    <name evidence="2" type="ORF">DI616_08165</name>
</gene>
<feature type="transmembrane region" description="Helical" evidence="1">
    <location>
        <begin position="109"/>
        <end position="131"/>
    </location>
</feature>
<evidence type="ECO:0000313" key="3">
    <source>
        <dbReference type="Proteomes" id="UP000315344"/>
    </source>
</evidence>
<evidence type="ECO:0000313" key="2">
    <source>
        <dbReference type="EMBL" id="TKW67035.1"/>
    </source>
</evidence>
<protein>
    <submittedName>
        <fullName evidence="2">Uncharacterized protein</fullName>
    </submittedName>
</protein>
<dbReference type="AlphaFoldDB" id="A0A533I896"/>
<sequence>MMMVLYDLIAIFISRQPASWIKTGPDLIVIGVISIFFSGLLLVPSALGWQACRMLLDRMGNPVKDRPAVQGAAAGLAAFVSFVIFWLWLHHLNGQNRGGGDNPVTMDDLTPLISLFLLGMPATIFFARLIYRKLWPNLPATNRAPPAFRAREDCLSRSDR</sequence>
<dbReference type="EMBL" id="VAFL01000005">
    <property type="protein sequence ID" value="TKW67035.1"/>
    <property type="molecule type" value="Genomic_DNA"/>
</dbReference>
<keyword evidence="1" id="KW-1133">Transmembrane helix</keyword>
<keyword evidence="1" id="KW-0812">Transmembrane</keyword>
<proteinExistence type="predicted"/>
<comment type="caution">
    <text evidence="2">The sequence shown here is derived from an EMBL/GenBank/DDBJ whole genome shotgun (WGS) entry which is preliminary data.</text>
</comment>
<feature type="transmembrane region" description="Helical" evidence="1">
    <location>
        <begin position="68"/>
        <end position="89"/>
    </location>
</feature>
<keyword evidence="1" id="KW-0472">Membrane</keyword>
<accession>A0A533I896</accession>